<keyword evidence="5 8" id="KW-0418">Kinase</keyword>
<dbReference type="PANTHER" id="PTHR23117:SF13">
    <property type="entry name" value="GUANYLATE KINASE"/>
    <property type="match status" value="1"/>
</dbReference>
<keyword evidence="4" id="KW-0547">Nucleotide-binding</keyword>
<reference evidence="8" key="1">
    <citation type="submission" date="2022-11" db="EMBL/GenBank/DDBJ databases">
        <authorList>
            <person name="Petersen C."/>
        </authorList>
    </citation>
    <scope>NUCLEOTIDE SEQUENCE</scope>
    <source>
        <strain evidence="8">IBT 16849</strain>
    </source>
</reference>
<dbReference type="InterPro" id="IPR017665">
    <property type="entry name" value="Guanylate_kinase"/>
</dbReference>
<dbReference type="GO" id="GO:0005829">
    <property type="term" value="C:cytosol"/>
    <property type="evidence" value="ECO:0007669"/>
    <property type="project" value="TreeGrafter"/>
</dbReference>
<keyword evidence="6" id="KW-0067">ATP-binding</keyword>
<keyword evidence="9" id="KW-1185">Reference proteome</keyword>
<dbReference type="Gene3D" id="3.40.50.300">
    <property type="entry name" value="P-loop containing nucleotide triphosphate hydrolases"/>
    <property type="match status" value="1"/>
</dbReference>
<evidence type="ECO:0000256" key="4">
    <source>
        <dbReference type="ARBA" id="ARBA00022741"/>
    </source>
</evidence>
<protein>
    <recommendedName>
        <fullName evidence="2">guanylate kinase</fullName>
        <ecNumber evidence="2">2.7.4.8</ecNumber>
    </recommendedName>
</protein>
<keyword evidence="3" id="KW-0808">Transferase</keyword>
<evidence type="ECO:0000313" key="9">
    <source>
        <dbReference type="Proteomes" id="UP001150879"/>
    </source>
</evidence>
<dbReference type="NCBIfam" id="TIGR03263">
    <property type="entry name" value="guanyl_kin"/>
    <property type="match status" value="1"/>
</dbReference>
<gene>
    <name evidence="8" type="ORF">N7472_008102</name>
</gene>
<dbReference type="PROSITE" id="PS50052">
    <property type="entry name" value="GUANYLATE_KINASE_2"/>
    <property type="match status" value="1"/>
</dbReference>
<dbReference type="InterPro" id="IPR020590">
    <property type="entry name" value="Guanylate_kinase_CS"/>
</dbReference>
<evidence type="ECO:0000256" key="1">
    <source>
        <dbReference type="ARBA" id="ARBA00005790"/>
    </source>
</evidence>
<dbReference type="SMART" id="SM00072">
    <property type="entry name" value="GuKc"/>
    <property type="match status" value="1"/>
</dbReference>
<sequence>MSRCGERHHSLHTVDYLPRILNIHRQSRNPVVDDMASCTLSVSNCTPLILTPAAPQDRRPLVISGPSGAGKGTLIQKLIDAHPNKFELTVSHTTRQPRPGEKDGISYHFVSVETYNTLKSNGDLIEDAMYADNFYGTSKAALAKIFNRRLIPILDIDMVGVQQVTINPEFEARYVFIKPRDLSVLEQRLRGRGTESEQHIQARLKQARRELEFAETAGVFGRVIVNDNLERAYLELERFVFGLECGLV</sequence>
<organism evidence="8 9">
    <name type="scientific">Penicillium cf. griseofulvum</name>
    <dbReference type="NCBI Taxonomy" id="2972120"/>
    <lineage>
        <taxon>Eukaryota</taxon>
        <taxon>Fungi</taxon>
        <taxon>Dikarya</taxon>
        <taxon>Ascomycota</taxon>
        <taxon>Pezizomycotina</taxon>
        <taxon>Eurotiomycetes</taxon>
        <taxon>Eurotiomycetidae</taxon>
        <taxon>Eurotiales</taxon>
        <taxon>Aspergillaceae</taxon>
        <taxon>Penicillium</taxon>
    </lineage>
</organism>
<dbReference type="OrthoDB" id="6334211at2759"/>
<evidence type="ECO:0000256" key="2">
    <source>
        <dbReference type="ARBA" id="ARBA00012961"/>
    </source>
</evidence>
<dbReference type="InterPro" id="IPR008144">
    <property type="entry name" value="Guanylate_kin-like_dom"/>
</dbReference>
<evidence type="ECO:0000313" key="8">
    <source>
        <dbReference type="EMBL" id="KAJ5189088.1"/>
    </source>
</evidence>
<dbReference type="InterPro" id="IPR008145">
    <property type="entry name" value="GK/Ca_channel_bsu"/>
</dbReference>
<dbReference type="InterPro" id="IPR027417">
    <property type="entry name" value="P-loop_NTPase"/>
</dbReference>
<dbReference type="PANTHER" id="PTHR23117">
    <property type="entry name" value="GUANYLATE KINASE-RELATED"/>
    <property type="match status" value="1"/>
</dbReference>
<dbReference type="AlphaFoldDB" id="A0A9W9J1X4"/>
<comment type="similarity">
    <text evidence="1">Belongs to the guanylate kinase family.</text>
</comment>
<comment type="caution">
    <text evidence="8">The sequence shown here is derived from an EMBL/GenBank/DDBJ whole genome shotgun (WGS) entry which is preliminary data.</text>
</comment>
<dbReference type="GO" id="GO:0004385">
    <property type="term" value="F:GMP kinase activity"/>
    <property type="evidence" value="ECO:0007669"/>
    <property type="project" value="UniProtKB-EC"/>
</dbReference>
<dbReference type="CDD" id="cd00071">
    <property type="entry name" value="GMPK"/>
    <property type="match status" value="1"/>
</dbReference>
<name>A0A9W9J1X4_9EURO</name>
<proteinExistence type="inferred from homology"/>
<dbReference type="PROSITE" id="PS00856">
    <property type="entry name" value="GUANYLATE_KINASE_1"/>
    <property type="match status" value="1"/>
</dbReference>
<accession>A0A9W9J1X4</accession>
<dbReference type="Proteomes" id="UP001150879">
    <property type="component" value="Unassembled WGS sequence"/>
</dbReference>
<dbReference type="GO" id="GO:0005524">
    <property type="term" value="F:ATP binding"/>
    <property type="evidence" value="ECO:0007669"/>
    <property type="project" value="UniProtKB-KW"/>
</dbReference>
<dbReference type="Pfam" id="PF00625">
    <property type="entry name" value="Guanylate_kin"/>
    <property type="match status" value="1"/>
</dbReference>
<dbReference type="EMBL" id="JAPQKP010000005">
    <property type="protein sequence ID" value="KAJ5189088.1"/>
    <property type="molecule type" value="Genomic_DNA"/>
</dbReference>
<feature type="domain" description="Guanylate kinase-like" evidence="7">
    <location>
        <begin position="58"/>
        <end position="241"/>
    </location>
</feature>
<dbReference type="EC" id="2.7.4.8" evidence="2"/>
<dbReference type="SUPFAM" id="SSF52540">
    <property type="entry name" value="P-loop containing nucleoside triphosphate hydrolases"/>
    <property type="match status" value="1"/>
</dbReference>
<evidence type="ECO:0000256" key="5">
    <source>
        <dbReference type="ARBA" id="ARBA00022777"/>
    </source>
</evidence>
<evidence type="ECO:0000259" key="7">
    <source>
        <dbReference type="PROSITE" id="PS50052"/>
    </source>
</evidence>
<evidence type="ECO:0000256" key="6">
    <source>
        <dbReference type="ARBA" id="ARBA00022840"/>
    </source>
</evidence>
<reference evidence="8" key="2">
    <citation type="journal article" date="2023" name="IMA Fungus">
        <title>Comparative genomic study of the Penicillium genus elucidates a diverse pangenome and 15 lateral gene transfer events.</title>
        <authorList>
            <person name="Petersen C."/>
            <person name="Sorensen T."/>
            <person name="Nielsen M.R."/>
            <person name="Sondergaard T.E."/>
            <person name="Sorensen J.L."/>
            <person name="Fitzpatrick D.A."/>
            <person name="Frisvad J.C."/>
            <person name="Nielsen K.L."/>
        </authorList>
    </citation>
    <scope>NUCLEOTIDE SEQUENCE</scope>
    <source>
        <strain evidence="8">IBT 16849</strain>
    </source>
</reference>
<evidence type="ECO:0000256" key="3">
    <source>
        <dbReference type="ARBA" id="ARBA00022679"/>
    </source>
</evidence>
<dbReference type="FunFam" id="3.30.63.10:FF:000002">
    <property type="entry name" value="Guanylate kinase 1"/>
    <property type="match status" value="1"/>
</dbReference>